<keyword evidence="3" id="KW-0963">Cytoplasm</keyword>
<reference evidence="8 9" key="1">
    <citation type="submission" date="2019-01" db="EMBL/GenBank/DDBJ databases">
        <title>Draft Genome and Complete Hox-Cluster Characterization of the Sterlet Sturgeon (Acipenser ruthenus).</title>
        <authorList>
            <person name="Wei Q."/>
        </authorList>
    </citation>
    <scope>NUCLEOTIDE SEQUENCE [LARGE SCALE GENOMIC DNA]</scope>
    <source>
        <strain evidence="8">WHYD16114868_AA</strain>
        <tissue evidence="8">Blood</tissue>
    </source>
</reference>
<evidence type="ECO:0000256" key="5">
    <source>
        <dbReference type="ARBA" id="ARBA00023212"/>
    </source>
</evidence>
<dbReference type="PANTHER" id="PTHR47078">
    <property type="entry name" value="CYTOSKELETON-ASSOCIATED PROTEIN 2-LIKE"/>
    <property type="match status" value="1"/>
</dbReference>
<dbReference type="GO" id="GO:0072686">
    <property type="term" value="C:mitotic spindle"/>
    <property type="evidence" value="ECO:0007669"/>
    <property type="project" value="TreeGrafter"/>
</dbReference>
<organism evidence="8 9">
    <name type="scientific">Acipenser ruthenus</name>
    <name type="common">Sterlet sturgeon</name>
    <dbReference type="NCBI Taxonomy" id="7906"/>
    <lineage>
        <taxon>Eukaryota</taxon>
        <taxon>Metazoa</taxon>
        <taxon>Chordata</taxon>
        <taxon>Craniata</taxon>
        <taxon>Vertebrata</taxon>
        <taxon>Euteleostomi</taxon>
        <taxon>Actinopterygii</taxon>
        <taxon>Chondrostei</taxon>
        <taxon>Acipenseriformes</taxon>
        <taxon>Acipenseridae</taxon>
        <taxon>Acipenser</taxon>
    </lineage>
</organism>
<proteinExistence type="inferred from homology"/>
<dbReference type="InterPro" id="IPR029197">
    <property type="entry name" value="CKAP2_C"/>
</dbReference>
<feature type="region of interest" description="Disordered" evidence="6">
    <location>
        <begin position="12"/>
        <end position="34"/>
    </location>
</feature>
<evidence type="ECO:0000256" key="4">
    <source>
        <dbReference type="ARBA" id="ARBA00022553"/>
    </source>
</evidence>
<comment type="subcellular location">
    <subcellularLocation>
        <location evidence="1">Cytoplasm</location>
        <location evidence="1">Cytoskeleton</location>
    </subcellularLocation>
</comment>
<evidence type="ECO:0000256" key="3">
    <source>
        <dbReference type="ARBA" id="ARBA00022490"/>
    </source>
</evidence>
<comment type="similarity">
    <text evidence="2">Belongs to the CKAP2 family.</text>
</comment>
<feature type="compositionally biased region" description="Low complexity" evidence="6">
    <location>
        <begin position="247"/>
        <end position="260"/>
    </location>
</feature>
<dbReference type="InterPro" id="IPR052855">
    <property type="entry name" value="CKAP2-like"/>
</dbReference>
<keyword evidence="9" id="KW-1185">Reference proteome</keyword>
<gene>
    <name evidence="8" type="ORF">EOD39_19261</name>
</gene>
<feature type="domain" description="Cytoskeleton-associated protein 2 C-terminal" evidence="7">
    <location>
        <begin position="3"/>
        <end position="153"/>
    </location>
</feature>
<comment type="caution">
    <text evidence="8">The sequence shown here is derived from an EMBL/GenBank/DDBJ whole genome shotgun (WGS) entry which is preliminary data.</text>
</comment>
<dbReference type="Pfam" id="PF15297">
    <property type="entry name" value="CKAP2_C"/>
    <property type="match status" value="1"/>
</dbReference>
<dbReference type="AlphaFoldDB" id="A0A444UYN4"/>
<feature type="compositionally biased region" description="Pro residues" evidence="6">
    <location>
        <begin position="18"/>
        <end position="31"/>
    </location>
</feature>
<dbReference type="GO" id="GO:0005829">
    <property type="term" value="C:cytosol"/>
    <property type="evidence" value="ECO:0007669"/>
    <property type="project" value="TreeGrafter"/>
</dbReference>
<evidence type="ECO:0000313" key="9">
    <source>
        <dbReference type="Proteomes" id="UP000289886"/>
    </source>
</evidence>
<dbReference type="EMBL" id="SCEB01004888">
    <property type="protein sequence ID" value="RXM93267.1"/>
    <property type="molecule type" value="Genomic_DNA"/>
</dbReference>
<dbReference type="PANTHER" id="PTHR47078:SF1">
    <property type="entry name" value="CYTOSKELETON-ASSOCIATED PROTEIN 2-LIKE"/>
    <property type="match status" value="1"/>
</dbReference>
<feature type="region of interest" description="Disordered" evidence="6">
    <location>
        <begin position="232"/>
        <end position="296"/>
    </location>
</feature>
<keyword evidence="4" id="KW-0597">Phosphoprotein</keyword>
<evidence type="ECO:0000259" key="7">
    <source>
        <dbReference type="Pfam" id="PF15297"/>
    </source>
</evidence>
<sequence>MRKLEEWCQAWGRSYQSPPQPTPQKQPPTNPLPHRRSFWTAIEEDDINSLVTSVESALTDCLRLEQEACPAEEVSAVLDRLPLAECFAKFWICKSWLIERQGNREMMPLAEAVEEFQTVLFEILKRKKKQEEEEEEESKHAVRFHPVLEEVEPLSGEEGSEVGEGVPADPVTLKVVSARFQTVKDGFSVVKYRITATPSSKDACRSELLLLSPAPCAAGPRPLRDLLPAATIAGGAEGGGDKREGSPHTSHSPPSRASSSELYTMEGPKHRRHSPPGVLLDRGSSRTRVGYPCPMG</sequence>
<dbReference type="Proteomes" id="UP000289886">
    <property type="component" value="Unassembled WGS sequence"/>
</dbReference>
<evidence type="ECO:0000256" key="1">
    <source>
        <dbReference type="ARBA" id="ARBA00004245"/>
    </source>
</evidence>
<dbReference type="GO" id="GO:0005813">
    <property type="term" value="C:centrosome"/>
    <property type="evidence" value="ECO:0007669"/>
    <property type="project" value="TreeGrafter"/>
</dbReference>
<evidence type="ECO:0000256" key="6">
    <source>
        <dbReference type="SAM" id="MobiDB-lite"/>
    </source>
</evidence>
<accession>A0A444UYN4</accession>
<protein>
    <submittedName>
        <fullName evidence="8">Cytoskeleton-associated protein 2-like</fullName>
    </submittedName>
</protein>
<evidence type="ECO:0000313" key="8">
    <source>
        <dbReference type="EMBL" id="RXM93267.1"/>
    </source>
</evidence>
<name>A0A444UYN4_ACIRT</name>
<keyword evidence="5" id="KW-0206">Cytoskeleton</keyword>
<evidence type="ECO:0000256" key="2">
    <source>
        <dbReference type="ARBA" id="ARBA00009468"/>
    </source>
</evidence>